<evidence type="ECO:0000313" key="2">
    <source>
        <dbReference type="Proteomes" id="UP001202281"/>
    </source>
</evidence>
<accession>A0ABT0BU73</accession>
<reference evidence="1 2" key="1">
    <citation type="submission" date="2022-04" db="EMBL/GenBank/DDBJ databases">
        <title>Identification of a novel bacterium isolated from mangrove sediments.</title>
        <authorList>
            <person name="Pan X."/>
        </authorList>
    </citation>
    <scope>NUCLEOTIDE SEQUENCE [LARGE SCALE GENOMIC DNA]</scope>
    <source>
        <strain evidence="1 2">B2638</strain>
    </source>
</reference>
<comment type="caution">
    <text evidence="1">The sequence shown here is derived from an EMBL/GenBank/DDBJ whole genome shotgun (WGS) entry which is preliminary data.</text>
</comment>
<organism evidence="1 2">
    <name type="scientific">Novosphingobium beihaiensis</name>
    <dbReference type="NCBI Taxonomy" id="2930389"/>
    <lineage>
        <taxon>Bacteria</taxon>
        <taxon>Pseudomonadati</taxon>
        <taxon>Pseudomonadota</taxon>
        <taxon>Alphaproteobacteria</taxon>
        <taxon>Sphingomonadales</taxon>
        <taxon>Sphingomonadaceae</taxon>
        <taxon>Novosphingobium</taxon>
    </lineage>
</organism>
<gene>
    <name evidence="1" type="ORF">MTR66_17485</name>
</gene>
<sequence>MFELAVDRLVGDRIRADGHAAVELWSAIANIEWTAPDGGTVSYSLRGAGEMVAWIREEGNYLDWYCSGPSGHVALWIEQALAQEGWTWTSK</sequence>
<protein>
    <submittedName>
        <fullName evidence="1">Uncharacterized protein</fullName>
    </submittedName>
</protein>
<dbReference type="RefSeq" id="WP_243923394.1">
    <property type="nucleotide sequence ID" value="NZ_JALHLG010000039.1"/>
</dbReference>
<proteinExistence type="predicted"/>
<evidence type="ECO:0000313" key="1">
    <source>
        <dbReference type="EMBL" id="MCJ2188599.1"/>
    </source>
</evidence>
<dbReference type="EMBL" id="JALHLG010000039">
    <property type="protein sequence ID" value="MCJ2188599.1"/>
    <property type="molecule type" value="Genomic_DNA"/>
</dbReference>
<dbReference type="Proteomes" id="UP001202281">
    <property type="component" value="Unassembled WGS sequence"/>
</dbReference>
<name>A0ABT0BU73_9SPHN</name>
<keyword evidence="2" id="KW-1185">Reference proteome</keyword>